<dbReference type="GO" id="GO:0050660">
    <property type="term" value="F:flavin adenine dinucleotide binding"/>
    <property type="evidence" value="ECO:0007669"/>
    <property type="project" value="TreeGrafter"/>
</dbReference>
<dbReference type="PRINTS" id="PR00368">
    <property type="entry name" value="FADPNR"/>
</dbReference>
<reference evidence="2" key="1">
    <citation type="journal article" date="2014" name="Int. J. Syst. Evol. Microbiol.">
        <title>Complete genome sequence of Corynebacterium casei LMG S-19264T (=DSM 44701T), isolated from a smear-ripened cheese.</title>
        <authorList>
            <consortium name="US DOE Joint Genome Institute (JGI-PGF)"/>
            <person name="Walter F."/>
            <person name="Albersmeier A."/>
            <person name="Kalinowski J."/>
            <person name="Ruckert C."/>
        </authorList>
    </citation>
    <scope>NUCLEOTIDE SEQUENCE</scope>
    <source>
        <strain evidence="2">VKM B-2347</strain>
    </source>
</reference>
<dbReference type="InterPro" id="IPR024000">
    <property type="entry name" value="CHP04046_FMN-dependent"/>
</dbReference>
<proteinExistence type="predicted"/>
<evidence type="ECO:0000313" key="3">
    <source>
        <dbReference type="Proteomes" id="UP001143372"/>
    </source>
</evidence>
<dbReference type="NCBIfam" id="TIGR04046">
    <property type="entry name" value="MSMEG_0569_nitr"/>
    <property type="match status" value="1"/>
</dbReference>
<dbReference type="PANTHER" id="PTHR43539:SF78">
    <property type="entry name" value="FLAVIN-CONTAINING MONOOXYGENASE"/>
    <property type="match status" value="1"/>
</dbReference>
<organism evidence="2 3">
    <name type="scientific">Hansschlegelia plantiphila</name>
    <dbReference type="NCBI Taxonomy" id="374655"/>
    <lineage>
        <taxon>Bacteria</taxon>
        <taxon>Pseudomonadati</taxon>
        <taxon>Pseudomonadota</taxon>
        <taxon>Alphaproteobacteria</taxon>
        <taxon>Hyphomicrobiales</taxon>
        <taxon>Methylopilaceae</taxon>
        <taxon>Hansschlegelia</taxon>
    </lineage>
</organism>
<dbReference type="Pfam" id="PF13738">
    <property type="entry name" value="Pyr_redox_3"/>
    <property type="match status" value="1"/>
</dbReference>
<protein>
    <submittedName>
        <fullName evidence="2">FAD-dependent oxidoreductase</fullName>
    </submittedName>
</protein>
<dbReference type="GO" id="GO:0004497">
    <property type="term" value="F:monooxygenase activity"/>
    <property type="evidence" value="ECO:0007669"/>
    <property type="project" value="TreeGrafter"/>
</dbReference>
<gene>
    <name evidence="2" type="ORF">GCM10008179_03750</name>
</gene>
<dbReference type="EMBL" id="BSFI01000002">
    <property type="protein sequence ID" value="GLK66737.1"/>
    <property type="molecule type" value="Genomic_DNA"/>
</dbReference>
<dbReference type="Gene3D" id="3.50.50.60">
    <property type="entry name" value="FAD/NAD(P)-binding domain"/>
    <property type="match status" value="2"/>
</dbReference>
<evidence type="ECO:0000256" key="1">
    <source>
        <dbReference type="ARBA" id="ARBA00023002"/>
    </source>
</evidence>
<sequence length="429" mass="46609">MDIFPSGLRVPHHPVVIVGGGQAGLSVSAYLSGRGVDHVVFEKHAIAHSWRAQRWDSFRLVTPNWQCRLPGFPYRGGDPYGFMGRDDVAGYVEAFARRVRAPVREGVAVTRIAADAMGWFEVETSEGRVTADAVVLAISGYHERRIPPVAQRLNPSITQIHTSDYKSPDQLPAGAVLVVGSGQSGAQIAEDLHVAGRKVHLAVGSAPRCPRVYRGRDAVEWLDDLGQYDLPIDRHPKGAAVRRQANHYLTGRSGGHEIDLRRFATEGMALHGRLVEAEGGHVTFADDLARNLDAADEVYNGICELIDNHIVEADLKAPPGGRYAPVWAPPAGEGEDRFDLGEAGVTSVVWATGFMADWSFVDAPFLDEDGYPRHRRGVTSVDGLFVIGLPWLHTWGSGRFAGVGRDAEHVADAAVRRLARAGRPLDLAI</sequence>
<keyword evidence="1" id="KW-0560">Oxidoreductase</keyword>
<dbReference type="SUPFAM" id="SSF51905">
    <property type="entry name" value="FAD/NAD(P)-binding domain"/>
    <property type="match status" value="2"/>
</dbReference>
<keyword evidence="3" id="KW-1185">Reference proteome</keyword>
<dbReference type="PANTHER" id="PTHR43539">
    <property type="entry name" value="FLAVIN-BINDING MONOOXYGENASE-LIKE PROTEIN (AFU_ORTHOLOGUE AFUA_4G09220)"/>
    <property type="match status" value="1"/>
</dbReference>
<name>A0A9W6IX98_9HYPH</name>
<reference evidence="2" key="2">
    <citation type="submission" date="2023-01" db="EMBL/GenBank/DDBJ databases">
        <authorList>
            <person name="Sun Q."/>
            <person name="Evtushenko L."/>
        </authorList>
    </citation>
    <scope>NUCLEOTIDE SEQUENCE</scope>
    <source>
        <strain evidence="2">VKM B-2347</strain>
    </source>
</reference>
<evidence type="ECO:0000313" key="2">
    <source>
        <dbReference type="EMBL" id="GLK66737.1"/>
    </source>
</evidence>
<dbReference type="InterPro" id="IPR050982">
    <property type="entry name" value="Auxin_biosynth/cation_transpt"/>
</dbReference>
<dbReference type="RefSeq" id="WP_271166999.1">
    <property type="nucleotide sequence ID" value="NZ_BSFI01000002.1"/>
</dbReference>
<dbReference type="InterPro" id="IPR036188">
    <property type="entry name" value="FAD/NAD-bd_sf"/>
</dbReference>
<dbReference type="AlphaFoldDB" id="A0A9W6IX98"/>
<comment type="caution">
    <text evidence="2">The sequence shown here is derived from an EMBL/GenBank/DDBJ whole genome shotgun (WGS) entry which is preliminary data.</text>
</comment>
<dbReference type="PRINTS" id="PR00469">
    <property type="entry name" value="PNDRDTASEII"/>
</dbReference>
<dbReference type="Proteomes" id="UP001143372">
    <property type="component" value="Unassembled WGS sequence"/>
</dbReference>
<accession>A0A9W6IX98</accession>